<proteinExistence type="predicted"/>
<protein>
    <submittedName>
        <fullName evidence="2">Uncharacterized protein</fullName>
    </submittedName>
</protein>
<evidence type="ECO:0000313" key="3">
    <source>
        <dbReference type="Proteomes" id="UP000248340"/>
    </source>
</evidence>
<keyword evidence="1" id="KW-0472">Membrane</keyword>
<evidence type="ECO:0000256" key="1">
    <source>
        <dbReference type="SAM" id="Phobius"/>
    </source>
</evidence>
<dbReference type="RefSeq" id="XP_025491733.1">
    <property type="nucleotide sequence ID" value="XM_025641575.1"/>
</dbReference>
<evidence type="ECO:0000313" key="2">
    <source>
        <dbReference type="EMBL" id="PYH81533.1"/>
    </source>
</evidence>
<reference evidence="2 3" key="1">
    <citation type="submission" date="2016-12" db="EMBL/GenBank/DDBJ databases">
        <title>The genomes of Aspergillus section Nigri reveals drivers in fungal speciation.</title>
        <authorList>
            <consortium name="DOE Joint Genome Institute"/>
            <person name="Vesth T.C."/>
            <person name="Nybo J."/>
            <person name="Theobald S."/>
            <person name="Brandl J."/>
            <person name="Frisvad J.C."/>
            <person name="Nielsen K.F."/>
            <person name="Lyhne E.K."/>
            <person name="Kogle M.E."/>
            <person name="Kuo A."/>
            <person name="Riley R."/>
            <person name="Clum A."/>
            <person name="Nolan M."/>
            <person name="Lipzen A."/>
            <person name="Salamov A."/>
            <person name="Henrissat B."/>
            <person name="Wiebenga A."/>
            <person name="De Vries R.P."/>
            <person name="Grigoriev I.V."/>
            <person name="Mortensen U.H."/>
            <person name="Andersen M.R."/>
            <person name="Baker S.E."/>
        </authorList>
    </citation>
    <scope>NUCLEOTIDE SEQUENCE [LARGE SCALE GENOMIC DNA]</scope>
    <source>
        <strain evidence="2 3">CBS 121591</strain>
    </source>
</reference>
<dbReference type="EMBL" id="KZ821701">
    <property type="protein sequence ID" value="PYH81533.1"/>
    <property type="molecule type" value="Genomic_DNA"/>
</dbReference>
<feature type="transmembrane region" description="Helical" evidence="1">
    <location>
        <begin position="28"/>
        <end position="48"/>
    </location>
</feature>
<organism evidence="2 3">
    <name type="scientific">Aspergillus uvarum CBS 121591</name>
    <dbReference type="NCBI Taxonomy" id="1448315"/>
    <lineage>
        <taxon>Eukaryota</taxon>
        <taxon>Fungi</taxon>
        <taxon>Dikarya</taxon>
        <taxon>Ascomycota</taxon>
        <taxon>Pezizomycotina</taxon>
        <taxon>Eurotiomycetes</taxon>
        <taxon>Eurotiomycetidae</taxon>
        <taxon>Eurotiales</taxon>
        <taxon>Aspergillaceae</taxon>
        <taxon>Aspergillus</taxon>
        <taxon>Aspergillus subgen. Circumdati</taxon>
    </lineage>
</organism>
<keyword evidence="1" id="KW-0812">Transmembrane</keyword>
<keyword evidence="3" id="KW-1185">Reference proteome</keyword>
<dbReference type="Proteomes" id="UP000248340">
    <property type="component" value="Unassembled WGS sequence"/>
</dbReference>
<dbReference type="AlphaFoldDB" id="A0A319CS24"/>
<sequence>MGLESRRLQLSVAIVQAFYRGLWEGSRISVTLSLLIPLPCILCMHLTSLSSTRTSTLLPWVLRDFFDPLVCPGDLLLGCIMIAVSTILLLWYPAQFTCTFSCPTWLHVYYY</sequence>
<keyword evidence="1" id="KW-1133">Transmembrane helix</keyword>
<dbReference type="VEuPathDB" id="FungiDB:BO82DRAFT_81347"/>
<gene>
    <name evidence="2" type="ORF">BO82DRAFT_81347</name>
</gene>
<name>A0A319CS24_9EURO</name>
<dbReference type="GeneID" id="37144317"/>
<feature type="transmembrane region" description="Helical" evidence="1">
    <location>
        <begin position="69"/>
        <end position="92"/>
    </location>
</feature>
<accession>A0A319CS24</accession>